<comment type="caution">
    <text evidence="1">The sequence shown here is derived from an EMBL/GenBank/DDBJ whole genome shotgun (WGS) entry which is preliminary data.</text>
</comment>
<name>A0A371HI95_MUCPR</name>
<accession>A0A371HI95</accession>
<reference evidence="1" key="1">
    <citation type="submission" date="2018-05" db="EMBL/GenBank/DDBJ databases">
        <title>Draft genome of Mucuna pruriens seed.</title>
        <authorList>
            <person name="Nnadi N.E."/>
            <person name="Vos R."/>
            <person name="Hasami M.H."/>
            <person name="Devisetty U.K."/>
            <person name="Aguiy J.C."/>
        </authorList>
    </citation>
    <scope>NUCLEOTIDE SEQUENCE [LARGE SCALE GENOMIC DNA]</scope>
    <source>
        <strain evidence="1">JCA_2017</strain>
    </source>
</reference>
<evidence type="ECO:0000313" key="1">
    <source>
        <dbReference type="EMBL" id="RDY02490.1"/>
    </source>
</evidence>
<dbReference type="EMBL" id="QJKJ01002523">
    <property type="protein sequence ID" value="RDY02490.1"/>
    <property type="molecule type" value="Genomic_DNA"/>
</dbReference>
<dbReference type="AlphaFoldDB" id="A0A371HI95"/>
<evidence type="ECO:0000313" key="2">
    <source>
        <dbReference type="Proteomes" id="UP000257109"/>
    </source>
</evidence>
<sequence length="104" mass="11017">MSLAEPGLFTALVLKRIGIAFHPFGIRNPVSNSHVLNNPCHGTSCGVLSSKKHPNNVICNLVKMLRLQAESKGFGLDDTGLFLATHGSGDKRGAKGSASLKFDT</sequence>
<gene>
    <name evidence="1" type="primary">POLL</name>
    <name evidence="1" type="ORF">CR513_14048</name>
</gene>
<keyword evidence="2" id="KW-1185">Reference proteome</keyword>
<organism evidence="1 2">
    <name type="scientific">Mucuna pruriens</name>
    <name type="common">Velvet bean</name>
    <name type="synonym">Dolichos pruriens</name>
    <dbReference type="NCBI Taxonomy" id="157652"/>
    <lineage>
        <taxon>Eukaryota</taxon>
        <taxon>Viridiplantae</taxon>
        <taxon>Streptophyta</taxon>
        <taxon>Embryophyta</taxon>
        <taxon>Tracheophyta</taxon>
        <taxon>Spermatophyta</taxon>
        <taxon>Magnoliopsida</taxon>
        <taxon>eudicotyledons</taxon>
        <taxon>Gunneridae</taxon>
        <taxon>Pentapetalae</taxon>
        <taxon>rosids</taxon>
        <taxon>fabids</taxon>
        <taxon>Fabales</taxon>
        <taxon>Fabaceae</taxon>
        <taxon>Papilionoideae</taxon>
        <taxon>50 kb inversion clade</taxon>
        <taxon>NPAAA clade</taxon>
        <taxon>indigoferoid/millettioid clade</taxon>
        <taxon>Phaseoleae</taxon>
        <taxon>Mucuna</taxon>
    </lineage>
</organism>
<dbReference type="OrthoDB" id="205514at2759"/>
<feature type="non-terminal residue" evidence="1">
    <location>
        <position position="104"/>
    </location>
</feature>
<proteinExistence type="predicted"/>
<protein>
    <submittedName>
        <fullName evidence="1">DNA polymerase lambda</fullName>
    </submittedName>
</protein>
<dbReference type="STRING" id="157652.A0A371HI95"/>
<dbReference type="Proteomes" id="UP000257109">
    <property type="component" value="Unassembled WGS sequence"/>
</dbReference>